<sequence length="149" mass="16942">MGENKKRQNIDIPGRNSNDLEVEGGTREKYGPNIFQANWSGIQNQVRKVVDDAITVDKPSWYGYKFPELEPQCSFLQGPGPSTRSGETIYSWPDDVEIPCEFYWERPRHVGVPNIGAPNVESTFGTQEQLVVINEDMDIDRDTERAHQA</sequence>
<dbReference type="EMBL" id="LSSM01003859">
    <property type="protein sequence ID" value="OMJ16558.1"/>
    <property type="molecule type" value="Genomic_DNA"/>
</dbReference>
<proteinExistence type="predicted"/>
<evidence type="ECO:0000313" key="2">
    <source>
        <dbReference type="EMBL" id="OMJ12302.1"/>
    </source>
</evidence>
<evidence type="ECO:0000313" key="4">
    <source>
        <dbReference type="Proteomes" id="UP000187429"/>
    </source>
</evidence>
<name>A0A1R1XCD9_9FUNG</name>
<evidence type="ECO:0000313" key="3">
    <source>
        <dbReference type="EMBL" id="OMJ16558.1"/>
    </source>
</evidence>
<gene>
    <name evidence="3" type="ORF">AYI69_g7794</name>
    <name evidence="2" type="ORF">AYI69_g9460</name>
</gene>
<reference evidence="4" key="1">
    <citation type="submission" date="2017-01" db="EMBL/GenBank/DDBJ databases">
        <authorList>
            <person name="Wang Y."/>
            <person name="White M."/>
            <person name="Kvist S."/>
            <person name="Moncalvo J.-M."/>
        </authorList>
    </citation>
    <scope>NUCLEOTIDE SEQUENCE [LARGE SCALE GENOMIC DNA]</scope>
    <source>
        <strain evidence="4">ID-206-W2</strain>
    </source>
</reference>
<organism evidence="2 4">
    <name type="scientific">Smittium culicis</name>
    <dbReference type="NCBI Taxonomy" id="133412"/>
    <lineage>
        <taxon>Eukaryota</taxon>
        <taxon>Fungi</taxon>
        <taxon>Fungi incertae sedis</taxon>
        <taxon>Zoopagomycota</taxon>
        <taxon>Kickxellomycotina</taxon>
        <taxon>Harpellomycetes</taxon>
        <taxon>Harpellales</taxon>
        <taxon>Legeriomycetaceae</taxon>
        <taxon>Smittium</taxon>
    </lineage>
</organism>
<feature type="region of interest" description="Disordered" evidence="1">
    <location>
        <begin position="1"/>
        <end position="28"/>
    </location>
</feature>
<dbReference type="EMBL" id="LSSM01005621">
    <property type="protein sequence ID" value="OMJ12302.1"/>
    <property type="molecule type" value="Genomic_DNA"/>
</dbReference>
<protein>
    <submittedName>
        <fullName evidence="2">Uncharacterized protein</fullName>
    </submittedName>
</protein>
<comment type="caution">
    <text evidence="2">The sequence shown here is derived from an EMBL/GenBank/DDBJ whole genome shotgun (WGS) entry which is preliminary data.</text>
</comment>
<dbReference type="Proteomes" id="UP000187429">
    <property type="component" value="Unassembled WGS sequence"/>
</dbReference>
<accession>A0A1R1XCD9</accession>
<keyword evidence="4" id="KW-1185">Reference proteome</keyword>
<reference evidence="2" key="2">
    <citation type="submission" date="2017-01" db="EMBL/GenBank/DDBJ databases">
        <authorList>
            <person name="Mah S.A."/>
            <person name="Swanson W.J."/>
            <person name="Moy G.W."/>
            <person name="Vacquier V.D."/>
        </authorList>
    </citation>
    <scope>NUCLEOTIDE SEQUENCE [LARGE SCALE GENOMIC DNA]</scope>
    <source>
        <strain evidence="2">ID-206-W2</strain>
    </source>
</reference>
<evidence type="ECO:0000256" key="1">
    <source>
        <dbReference type="SAM" id="MobiDB-lite"/>
    </source>
</evidence>
<dbReference type="AlphaFoldDB" id="A0A1R1XCD9"/>
<dbReference type="OrthoDB" id="5691811at2759"/>